<reference evidence="2 3" key="1">
    <citation type="submission" date="2020-10" db="EMBL/GenBank/DDBJ databases">
        <title>Sequencing the genomes of 1000 actinobacteria strains.</title>
        <authorList>
            <person name="Klenk H.-P."/>
        </authorList>
    </citation>
    <scope>NUCLEOTIDE SEQUENCE [LARGE SCALE GENOMIC DNA]</scope>
    <source>
        <strain evidence="2 3">DSM 43173</strain>
    </source>
</reference>
<organism evidence="2 3">
    <name type="scientific">Nonomuraea angiospora</name>
    <dbReference type="NCBI Taxonomy" id="46172"/>
    <lineage>
        <taxon>Bacteria</taxon>
        <taxon>Bacillati</taxon>
        <taxon>Actinomycetota</taxon>
        <taxon>Actinomycetes</taxon>
        <taxon>Streptosporangiales</taxon>
        <taxon>Streptosporangiaceae</taxon>
        <taxon>Nonomuraea</taxon>
    </lineage>
</organism>
<protein>
    <recommendedName>
        <fullName evidence="4">HTH iclR-type domain-containing protein</fullName>
    </recommendedName>
</protein>
<feature type="region of interest" description="Disordered" evidence="1">
    <location>
        <begin position="43"/>
        <end position="68"/>
    </location>
</feature>
<evidence type="ECO:0000313" key="3">
    <source>
        <dbReference type="Proteomes" id="UP000633509"/>
    </source>
</evidence>
<sequence>MIAMMSAVRAHWSDGVSRPVPMRELASAARVSPSALCRTLRRTAPEAAPPSPAESHGLTVLQPLVQAP</sequence>
<dbReference type="Proteomes" id="UP000633509">
    <property type="component" value="Unassembled WGS sequence"/>
</dbReference>
<evidence type="ECO:0000256" key="1">
    <source>
        <dbReference type="SAM" id="MobiDB-lite"/>
    </source>
</evidence>
<accession>A0ABR9LPD3</accession>
<name>A0ABR9LPD3_9ACTN</name>
<evidence type="ECO:0000313" key="2">
    <source>
        <dbReference type="EMBL" id="MBE1582509.1"/>
    </source>
</evidence>
<comment type="caution">
    <text evidence="2">The sequence shown here is derived from an EMBL/GenBank/DDBJ whole genome shotgun (WGS) entry which is preliminary data.</text>
</comment>
<keyword evidence="3" id="KW-1185">Reference proteome</keyword>
<evidence type="ECO:0008006" key="4">
    <source>
        <dbReference type="Google" id="ProtNLM"/>
    </source>
</evidence>
<gene>
    <name evidence="2" type="ORF">H4W80_000767</name>
</gene>
<proteinExistence type="predicted"/>
<dbReference type="EMBL" id="JADBEK010000001">
    <property type="protein sequence ID" value="MBE1582509.1"/>
    <property type="molecule type" value="Genomic_DNA"/>
</dbReference>